<reference evidence="1" key="1">
    <citation type="submission" date="2021-09" db="EMBL/GenBank/DDBJ databases">
        <authorList>
            <consortium name="AG Swart"/>
            <person name="Singh M."/>
            <person name="Singh A."/>
            <person name="Seah K."/>
            <person name="Emmerich C."/>
        </authorList>
    </citation>
    <scope>NUCLEOTIDE SEQUENCE</scope>
    <source>
        <strain evidence="1">ATCC30299</strain>
    </source>
</reference>
<name>A0AAU9IET1_9CILI</name>
<dbReference type="Proteomes" id="UP001162131">
    <property type="component" value="Unassembled WGS sequence"/>
</dbReference>
<comment type="caution">
    <text evidence="1">The sequence shown here is derived from an EMBL/GenBank/DDBJ whole genome shotgun (WGS) entry which is preliminary data.</text>
</comment>
<organism evidence="1 2">
    <name type="scientific">Blepharisma stoltei</name>
    <dbReference type="NCBI Taxonomy" id="1481888"/>
    <lineage>
        <taxon>Eukaryota</taxon>
        <taxon>Sar</taxon>
        <taxon>Alveolata</taxon>
        <taxon>Ciliophora</taxon>
        <taxon>Postciliodesmatophora</taxon>
        <taxon>Heterotrichea</taxon>
        <taxon>Heterotrichida</taxon>
        <taxon>Blepharismidae</taxon>
        <taxon>Blepharisma</taxon>
    </lineage>
</organism>
<keyword evidence="2" id="KW-1185">Reference proteome</keyword>
<evidence type="ECO:0000313" key="2">
    <source>
        <dbReference type="Proteomes" id="UP001162131"/>
    </source>
</evidence>
<dbReference type="AlphaFoldDB" id="A0AAU9IET1"/>
<evidence type="ECO:0000313" key="1">
    <source>
        <dbReference type="EMBL" id="CAG9310678.1"/>
    </source>
</evidence>
<protein>
    <submittedName>
        <fullName evidence="1">Uncharacterized protein</fullName>
    </submittedName>
</protein>
<proteinExistence type="predicted"/>
<gene>
    <name evidence="1" type="ORF">BSTOLATCC_MIC1518</name>
</gene>
<sequence length="202" mass="23813">MNFFGTVKRNRSKDQLSQIDPRVKHIEQDLTPIESLISKTEHILSIEPALNEMGKETKRPIKLKFYEDKTPIIKELEKIKEEVETEFENINSSYQNNQEFIKLLQANSEAMNAYLKYTEVYTNFSNRLRETIENLVFESFSPYVYQSSKILYSIYTQNDQAELAAYDIEKSQQTKINIDLYEKLTNDEISVVQLPNNELFCR</sequence>
<accession>A0AAU9IET1</accession>
<dbReference type="EMBL" id="CAJZBQ010000002">
    <property type="protein sequence ID" value="CAG9310678.1"/>
    <property type="molecule type" value="Genomic_DNA"/>
</dbReference>